<proteinExistence type="predicted"/>
<name>A0A6A4PIP1_LUPAL</name>
<gene>
    <name evidence="2" type="ORF">Lalb_Chr13g0297201</name>
</gene>
<dbReference type="AlphaFoldDB" id="A0A6A4PIP1"/>
<keyword evidence="1" id="KW-0472">Membrane</keyword>
<accession>A0A6A4PIP1</accession>
<protein>
    <submittedName>
        <fullName evidence="2">Uncharacterized protein</fullName>
    </submittedName>
</protein>
<dbReference type="Proteomes" id="UP000447434">
    <property type="component" value="Chromosome 13"/>
</dbReference>
<keyword evidence="1" id="KW-0812">Transmembrane</keyword>
<keyword evidence="3" id="KW-1185">Reference proteome</keyword>
<dbReference type="EMBL" id="WOCE01000013">
    <property type="protein sequence ID" value="KAE9601379.1"/>
    <property type="molecule type" value="Genomic_DNA"/>
</dbReference>
<organism evidence="2 3">
    <name type="scientific">Lupinus albus</name>
    <name type="common">White lupine</name>
    <name type="synonym">Lupinus termis</name>
    <dbReference type="NCBI Taxonomy" id="3870"/>
    <lineage>
        <taxon>Eukaryota</taxon>
        <taxon>Viridiplantae</taxon>
        <taxon>Streptophyta</taxon>
        <taxon>Embryophyta</taxon>
        <taxon>Tracheophyta</taxon>
        <taxon>Spermatophyta</taxon>
        <taxon>Magnoliopsida</taxon>
        <taxon>eudicotyledons</taxon>
        <taxon>Gunneridae</taxon>
        <taxon>Pentapetalae</taxon>
        <taxon>rosids</taxon>
        <taxon>fabids</taxon>
        <taxon>Fabales</taxon>
        <taxon>Fabaceae</taxon>
        <taxon>Papilionoideae</taxon>
        <taxon>50 kb inversion clade</taxon>
        <taxon>genistoids sensu lato</taxon>
        <taxon>core genistoids</taxon>
        <taxon>Genisteae</taxon>
        <taxon>Lupinus</taxon>
    </lineage>
</organism>
<evidence type="ECO:0000256" key="1">
    <source>
        <dbReference type="SAM" id="Phobius"/>
    </source>
</evidence>
<reference evidence="3" key="1">
    <citation type="journal article" date="2020" name="Nat. Commun.">
        <title>Genome sequence of the cluster root forming white lupin.</title>
        <authorList>
            <person name="Hufnagel B."/>
            <person name="Marques A."/>
            <person name="Soriano A."/>
            <person name="Marques L."/>
            <person name="Divol F."/>
            <person name="Doumas P."/>
            <person name="Sallet E."/>
            <person name="Mancinotti D."/>
            <person name="Carrere S."/>
            <person name="Marande W."/>
            <person name="Arribat S."/>
            <person name="Keller J."/>
            <person name="Huneau C."/>
            <person name="Blein T."/>
            <person name="Aime D."/>
            <person name="Laguerre M."/>
            <person name="Taylor J."/>
            <person name="Schubert V."/>
            <person name="Nelson M."/>
            <person name="Geu-Flores F."/>
            <person name="Crespi M."/>
            <person name="Gallardo-Guerrero K."/>
            <person name="Delaux P.-M."/>
            <person name="Salse J."/>
            <person name="Berges H."/>
            <person name="Guyot R."/>
            <person name="Gouzy J."/>
            <person name="Peret B."/>
        </authorList>
    </citation>
    <scope>NUCLEOTIDE SEQUENCE [LARGE SCALE GENOMIC DNA]</scope>
    <source>
        <strain evidence="3">cv. Amiga</strain>
    </source>
</reference>
<sequence length="51" mass="5966">MTPLDYDTANATHQIISLPLLFFLVLDGFLILKWGSNTLKDQILIRYNNKW</sequence>
<evidence type="ECO:0000313" key="3">
    <source>
        <dbReference type="Proteomes" id="UP000447434"/>
    </source>
</evidence>
<feature type="transmembrane region" description="Helical" evidence="1">
    <location>
        <begin position="12"/>
        <end position="32"/>
    </location>
</feature>
<comment type="caution">
    <text evidence="2">The sequence shown here is derived from an EMBL/GenBank/DDBJ whole genome shotgun (WGS) entry which is preliminary data.</text>
</comment>
<keyword evidence="1" id="KW-1133">Transmembrane helix</keyword>
<evidence type="ECO:0000313" key="2">
    <source>
        <dbReference type="EMBL" id="KAE9601379.1"/>
    </source>
</evidence>